<protein>
    <recommendedName>
        <fullName evidence="4">Outer membrane protein beta-barrel domain-containing protein</fullName>
    </recommendedName>
</protein>
<dbReference type="EMBL" id="QFQP01000026">
    <property type="protein sequence ID" value="PZR08255.1"/>
    <property type="molecule type" value="Genomic_DNA"/>
</dbReference>
<evidence type="ECO:0000313" key="2">
    <source>
        <dbReference type="EMBL" id="PZR08255.1"/>
    </source>
</evidence>
<name>A0A2W5TA02_9BACT</name>
<proteinExistence type="predicted"/>
<organism evidence="2 3">
    <name type="scientific">Archangium gephyra</name>
    <dbReference type="NCBI Taxonomy" id="48"/>
    <lineage>
        <taxon>Bacteria</taxon>
        <taxon>Pseudomonadati</taxon>
        <taxon>Myxococcota</taxon>
        <taxon>Myxococcia</taxon>
        <taxon>Myxococcales</taxon>
        <taxon>Cystobacterineae</taxon>
        <taxon>Archangiaceae</taxon>
        <taxon>Archangium</taxon>
    </lineage>
</organism>
<dbReference type="AlphaFoldDB" id="A0A2W5TA02"/>
<evidence type="ECO:0000256" key="1">
    <source>
        <dbReference type="SAM" id="SignalP"/>
    </source>
</evidence>
<feature type="chain" id="PRO_5015855298" description="Outer membrane protein beta-barrel domain-containing protein" evidence="1">
    <location>
        <begin position="20"/>
        <end position="306"/>
    </location>
</feature>
<sequence>MFRRLWLLVGVLSSATAFADAYDFRIYQLGNPACNRAGDGSCMGVGYRADSNANFRSFTRRLAAAMTSVNLAPPETLGHSAFAIGVELSVVDFGSAIGATNLPTTQPVQGAVLLPSIHIRKGLPWSFEVGVRAAWLEKSRMGAGTLELKWALNEGFTYLPDIGVRGYVTKLLNTRDFDVTAGGLDVGIGKQFAIAGMVTITPYAGWNLSFVGATSGSVDFNPGRTLADSDQVKVPTVQENYNVFDPVMAAQNTNNRFYGGFRFIAGVVQLGFEVSYTVLGSFDDKDVGRVEIPAVLAYNSMIGFDF</sequence>
<reference evidence="2 3" key="1">
    <citation type="submission" date="2017-08" db="EMBL/GenBank/DDBJ databases">
        <title>Infants hospitalized years apart are colonized by the same room-sourced microbial strains.</title>
        <authorList>
            <person name="Brooks B."/>
            <person name="Olm M.R."/>
            <person name="Firek B.A."/>
            <person name="Baker R."/>
            <person name="Thomas B.C."/>
            <person name="Morowitz M.J."/>
            <person name="Banfield J.F."/>
        </authorList>
    </citation>
    <scope>NUCLEOTIDE SEQUENCE [LARGE SCALE GENOMIC DNA]</scope>
    <source>
        <strain evidence="2">S2_003_000_R2_14</strain>
    </source>
</reference>
<comment type="caution">
    <text evidence="2">The sequence shown here is derived from an EMBL/GenBank/DDBJ whole genome shotgun (WGS) entry which is preliminary data.</text>
</comment>
<dbReference type="Proteomes" id="UP000249061">
    <property type="component" value="Unassembled WGS sequence"/>
</dbReference>
<keyword evidence="1" id="KW-0732">Signal</keyword>
<gene>
    <name evidence="2" type="ORF">DI536_25465</name>
</gene>
<evidence type="ECO:0008006" key="4">
    <source>
        <dbReference type="Google" id="ProtNLM"/>
    </source>
</evidence>
<accession>A0A2W5TA02</accession>
<feature type="signal peptide" evidence="1">
    <location>
        <begin position="1"/>
        <end position="19"/>
    </location>
</feature>
<evidence type="ECO:0000313" key="3">
    <source>
        <dbReference type="Proteomes" id="UP000249061"/>
    </source>
</evidence>